<name>M1DPW8_SOLTU</name>
<accession>M1DPW8</accession>
<evidence type="ECO:0000313" key="2">
    <source>
        <dbReference type="EnsemblPlants" id="PGSC0003DMT400092488"/>
    </source>
</evidence>
<dbReference type="Proteomes" id="UP000011115">
    <property type="component" value="Unassembled WGS sequence"/>
</dbReference>
<proteinExistence type="predicted"/>
<dbReference type="Gramene" id="PGSC0003DMT400092488">
    <property type="protein sequence ID" value="PGSC0003DMT400092488"/>
    <property type="gene ID" value="PGSC0003DMG400042059"/>
</dbReference>
<evidence type="ECO:0000313" key="3">
    <source>
        <dbReference type="Proteomes" id="UP000011115"/>
    </source>
</evidence>
<organism evidence="2 3">
    <name type="scientific">Solanum tuberosum</name>
    <name type="common">Potato</name>
    <dbReference type="NCBI Taxonomy" id="4113"/>
    <lineage>
        <taxon>Eukaryota</taxon>
        <taxon>Viridiplantae</taxon>
        <taxon>Streptophyta</taxon>
        <taxon>Embryophyta</taxon>
        <taxon>Tracheophyta</taxon>
        <taxon>Spermatophyta</taxon>
        <taxon>Magnoliopsida</taxon>
        <taxon>eudicotyledons</taxon>
        <taxon>Gunneridae</taxon>
        <taxon>Pentapetalae</taxon>
        <taxon>asterids</taxon>
        <taxon>lamiids</taxon>
        <taxon>Solanales</taxon>
        <taxon>Solanaceae</taxon>
        <taxon>Solanoideae</taxon>
        <taxon>Solaneae</taxon>
        <taxon>Solanum</taxon>
    </lineage>
</organism>
<keyword evidence="3" id="KW-1185">Reference proteome</keyword>
<dbReference type="HOGENOM" id="CLU_1216565_0_0_1"/>
<evidence type="ECO:0000256" key="1">
    <source>
        <dbReference type="SAM" id="MobiDB-lite"/>
    </source>
</evidence>
<reference evidence="3" key="1">
    <citation type="journal article" date="2011" name="Nature">
        <title>Genome sequence and analysis of the tuber crop potato.</title>
        <authorList>
            <consortium name="The Potato Genome Sequencing Consortium"/>
        </authorList>
    </citation>
    <scope>NUCLEOTIDE SEQUENCE [LARGE SCALE GENOMIC DNA]</scope>
    <source>
        <strain evidence="3">cv. DM1-3 516 R44</strain>
    </source>
</reference>
<dbReference type="AlphaFoldDB" id="M1DPW8"/>
<dbReference type="PaxDb" id="4113-PGSC0003DMT400092488"/>
<feature type="region of interest" description="Disordered" evidence="1">
    <location>
        <begin position="98"/>
        <end position="127"/>
    </location>
</feature>
<protein>
    <submittedName>
        <fullName evidence="2">Uncharacterized protein</fullName>
    </submittedName>
</protein>
<feature type="compositionally biased region" description="Polar residues" evidence="1">
    <location>
        <begin position="98"/>
        <end position="116"/>
    </location>
</feature>
<reference evidence="2" key="2">
    <citation type="submission" date="2015-06" db="UniProtKB">
        <authorList>
            <consortium name="EnsemblPlants"/>
        </authorList>
    </citation>
    <scope>IDENTIFICATION</scope>
    <source>
        <strain evidence="2">DM1-3 516 R44</strain>
    </source>
</reference>
<sequence>MMKSKEVMRVKVKNPQGMSHQGIDQEVNYCKVDQEVDWVQCHLIGDNMGTTLKVEINGKPMSILKSAKMLEKNMVTAIKGVITTMTKEEKVAKYKTSSTNSWNKNKGGAQTSSGWNKGSDVKKPYEKKPFEVNTPKYPLRDKVKKGSKKMVVKKILKKEDEFEDGEDEEPDLCVKEGQSVAPLYVVRRAMVGVERWRDSGHFKGIGNFGERFGDWCADFGGGGSFTDY</sequence>
<dbReference type="InParanoid" id="M1DPW8"/>
<dbReference type="EnsemblPlants" id="PGSC0003DMT400092488">
    <property type="protein sequence ID" value="PGSC0003DMT400092488"/>
    <property type="gene ID" value="PGSC0003DMG400042059"/>
</dbReference>